<dbReference type="NCBIfam" id="TIGR03160">
    <property type="entry name" value="cobT_DBIPRT"/>
    <property type="match status" value="1"/>
</dbReference>
<dbReference type="PANTHER" id="PTHR43463">
    <property type="entry name" value="NICOTINATE-NUCLEOTIDE--DIMETHYLBENZIMIDAZOLE PHOSPHORIBOSYLTRANSFERASE"/>
    <property type="match status" value="1"/>
</dbReference>
<gene>
    <name evidence="10" type="primary">cobT</name>
    <name evidence="11" type="ORF">GbCGDNIH9_0669</name>
</gene>
<evidence type="ECO:0000313" key="11">
    <source>
        <dbReference type="EMBL" id="APH53916.1"/>
    </source>
</evidence>
<dbReference type="EC" id="2.4.2.21" evidence="3 10"/>
<comment type="function">
    <text evidence="10">Catalyzes the synthesis of alpha-ribazole-5'-phosphate from nicotinate mononucleotide (NAMN) and 5,6-dimethylbenzimidazole (DMB).</text>
</comment>
<comment type="pathway">
    <text evidence="1 10">Nucleoside biosynthesis; alpha-ribazole biosynthesis; alpha-ribazole from 5,6-dimethylbenzimidazole: step 1/2.</text>
</comment>
<dbReference type="InterPro" id="IPR003200">
    <property type="entry name" value="Nict_dMeBzImd_PRibTrfase"/>
</dbReference>
<protein>
    <recommendedName>
        <fullName evidence="4 10">Nicotinate-nucleotide--dimethylbenzimidazole phosphoribosyltransferase</fullName>
        <shortName evidence="10">NN:DBI PRT</shortName>
        <ecNumber evidence="3 10">2.4.2.21</ecNumber>
    </recommendedName>
    <alternativeName>
        <fullName evidence="8 10">N(1)-alpha-phosphoribosyltransferase</fullName>
    </alternativeName>
</protein>
<evidence type="ECO:0000256" key="5">
    <source>
        <dbReference type="ARBA" id="ARBA00022573"/>
    </source>
</evidence>
<evidence type="ECO:0000256" key="4">
    <source>
        <dbReference type="ARBA" id="ARBA00015486"/>
    </source>
</evidence>
<dbReference type="Proteomes" id="UP000182373">
    <property type="component" value="Chromosome"/>
</dbReference>
<dbReference type="EMBL" id="CP018191">
    <property type="protein sequence ID" value="APH53916.1"/>
    <property type="molecule type" value="Genomic_DNA"/>
</dbReference>
<organism evidence="11 12">
    <name type="scientific">Granulibacter bethesdensis</name>
    <dbReference type="NCBI Taxonomy" id="364410"/>
    <lineage>
        <taxon>Bacteria</taxon>
        <taxon>Pseudomonadati</taxon>
        <taxon>Pseudomonadota</taxon>
        <taxon>Alphaproteobacteria</taxon>
        <taxon>Acetobacterales</taxon>
        <taxon>Acetobacteraceae</taxon>
        <taxon>Granulibacter</taxon>
    </lineage>
</organism>
<evidence type="ECO:0000256" key="7">
    <source>
        <dbReference type="ARBA" id="ARBA00022679"/>
    </source>
</evidence>
<evidence type="ECO:0000256" key="8">
    <source>
        <dbReference type="ARBA" id="ARBA00030686"/>
    </source>
</evidence>
<dbReference type="Gene3D" id="3.40.50.10210">
    <property type="match status" value="1"/>
</dbReference>
<evidence type="ECO:0000256" key="6">
    <source>
        <dbReference type="ARBA" id="ARBA00022676"/>
    </source>
</evidence>
<dbReference type="InterPro" id="IPR023195">
    <property type="entry name" value="Nict_dMeBzImd_PRibTrfase_N"/>
</dbReference>
<dbReference type="CDD" id="cd02439">
    <property type="entry name" value="DMB-PRT_CobT"/>
    <property type="match status" value="1"/>
</dbReference>
<dbReference type="InterPro" id="IPR036087">
    <property type="entry name" value="Nict_dMeBzImd_PRibTrfase_sf"/>
</dbReference>
<evidence type="ECO:0000256" key="9">
    <source>
        <dbReference type="ARBA" id="ARBA00047340"/>
    </source>
</evidence>
<dbReference type="GO" id="GO:0008939">
    <property type="term" value="F:nicotinate-nucleotide-dimethylbenzimidazole phosphoribosyltransferase activity"/>
    <property type="evidence" value="ECO:0007669"/>
    <property type="project" value="UniProtKB-UniRule"/>
</dbReference>
<keyword evidence="5 10" id="KW-0169">Cobalamin biosynthesis</keyword>
<sequence>MVAKVRPWHQTLNGVLQDAGTVAPSPAGWICPVWCMSMMTDRAFKRKEPLSQKSKTLISDLDAFVSDARAFQGGDAQAERDVATRMAELTKPEGSLGRLEDAVGWLARWQGRSRPRLESVDILVFAGNHGVVNQGVSPYPAEVTEQMVANFANGGAAINQLARAGQAGLRVIALDIHRPTADITQAPAMDESALLNAMRVGAQAVKACDLLCLGEMGIGNTTIAATLSAGLFGGNGTDWAGRGTGLDDEGLSVKRKVIDRALSLHRDASTPLAVMAALGGRELAAILGAVWQARRLGIPVMLDGFVCTSAAAPLAVLVEGGLDHTLVGHLSVEPGHRRILERLGKEPLLDLGMRLGEASGAAIALSVLRAALACYNGMATFAEASVARASAAIR</sequence>
<evidence type="ECO:0000256" key="2">
    <source>
        <dbReference type="ARBA" id="ARBA00007110"/>
    </source>
</evidence>
<evidence type="ECO:0000256" key="3">
    <source>
        <dbReference type="ARBA" id="ARBA00011991"/>
    </source>
</evidence>
<accession>A0AAC9P7V2</accession>
<dbReference type="SUPFAM" id="SSF52733">
    <property type="entry name" value="Nicotinate mononucleotide:5,6-dimethylbenzimidazole phosphoribosyltransferase (CobT)"/>
    <property type="match status" value="1"/>
</dbReference>
<dbReference type="AlphaFoldDB" id="A0AAC9P7V2"/>
<comment type="similarity">
    <text evidence="2 10">Belongs to the CobT family.</text>
</comment>
<comment type="catalytic activity">
    <reaction evidence="9 10">
        <text>5,6-dimethylbenzimidazole + nicotinate beta-D-ribonucleotide = alpha-ribazole 5'-phosphate + nicotinate + H(+)</text>
        <dbReference type="Rhea" id="RHEA:11196"/>
        <dbReference type="ChEBI" id="CHEBI:15378"/>
        <dbReference type="ChEBI" id="CHEBI:15890"/>
        <dbReference type="ChEBI" id="CHEBI:32544"/>
        <dbReference type="ChEBI" id="CHEBI:57502"/>
        <dbReference type="ChEBI" id="CHEBI:57918"/>
        <dbReference type="EC" id="2.4.2.21"/>
    </reaction>
</comment>
<evidence type="ECO:0000256" key="10">
    <source>
        <dbReference type="HAMAP-Rule" id="MF_00230"/>
    </source>
</evidence>
<feature type="active site" description="Proton acceptor" evidence="10">
    <location>
        <position position="357"/>
    </location>
</feature>
<reference evidence="12" key="1">
    <citation type="submission" date="2016-11" db="EMBL/GenBank/DDBJ databases">
        <title>Comparative genomic and phenotypic analysis of Granulibacter bethesdensis clinical isolates from patients with chronic granulomatous disease.</title>
        <authorList>
            <person name="Zarember K.A."/>
            <person name="Porcella S.F."/>
            <person name="Chu J."/>
            <person name="Ding L."/>
            <person name="Dahlstrom E."/>
            <person name="Barbian K."/>
            <person name="Martens C."/>
            <person name="Sykora L."/>
            <person name="Kramer S."/>
            <person name="Pettinato A.M."/>
            <person name="Hong H."/>
            <person name="Wald G."/>
            <person name="Berg L.J."/>
            <person name="Rogge L.S."/>
            <person name="Greenberg D.E."/>
            <person name="Falcone E.L."/>
            <person name="Neves J.F."/>
            <person name="Simoes M.J."/>
            <person name="Casal M."/>
            <person name="Rodriguez-Lopez F.C."/>
            <person name="Zelazny A."/>
            <person name="Gallin J.I."/>
            <person name="Holland S.M."/>
        </authorList>
    </citation>
    <scope>NUCLEOTIDE SEQUENCE [LARGE SCALE GENOMIC DNA]</scope>
    <source>
        <strain evidence="12">NIH9.1</strain>
    </source>
</reference>
<name>A0AAC9P7V2_9PROT</name>
<dbReference type="PANTHER" id="PTHR43463:SF1">
    <property type="entry name" value="NICOTINATE-NUCLEOTIDE--DIMETHYLBENZIMIDAZOLE PHOSPHORIBOSYLTRANSFERASE"/>
    <property type="match status" value="1"/>
</dbReference>
<dbReference type="Pfam" id="PF02277">
    <property type="entry name" value="DBI_PRT"/>
    <property type="match status" value="1"/>
</dbReference>
<dbReference type="Gene3D" id="1.10.1610.10">
    <property type="match status" value="1"/>
</dbReference>
<dbReference type="NCBIfam" id="NF000996">
    <property type="entry name" value="PRK00105.1"/>
    <property type="match status" value="1"/>
</dbReference>
<evidence type="ECO:0000313" key="12">
    <source>
        <dbReference type="Proteomes" id="UP000182373"/>
    </source>
</evidence>
<keyword evidence="7 10" id="KW-0808">Transferase</keyword>
<dbReference type="HAMAP" id="MF_00230">
    <property type="entry name" value="CobT"/>
    <property type="match status" value="1"/>
</dbReference>
<proteinExistence type="inferred from homology"/>
<dbReference type="InterPro" id="IPR017846">
    <property type="entry name" value="Nict_dMeBzImd_PRibTrfase_bact"/>
</dbReference>
<evidence type="ECO:0000256" key="1">
    <source>
        <dbReference type="ARBA" id="ARBA00005049"/>
    </source>
</evidence>
<keyword evidence="6 10" id="KW-0328">Glycosyltransferase</keyword>
<dbReference type="GO" id="GO:0009236">
    <property type="term" value="P:cobalamin biosynthetic process"/>
    <property type="evidence" value="ECO:0007669"/>
    <property type="project" value="UniProtKB-UniRule"/>
</dbReference>